<dbReference type="CDD" id="cd16430">
    <property type="entry name" value="TraB"/>
    <property type="match status" value="1"/>
</dbReference>
<organism evidence="2 3">
    <name type="scientific">Vibrio vulnificus (strain YJ016)</name>
    <dbReference type="NCBI Taxonomy" id="196600"/>
    <lineage>
        <taxon>Bacteria</taxon>
        <taxon>Pseudomonadati</taxon>
        <taxon>Pseudomonadota</taxon>
        <taxon>Gammaproteobacteria</taxon>
        <taxon>Vibrionales</taxon>
        <taxon>Vibrionaceae</taxon>
        <taxon>Vibrio</taxon>
    </lineage>
</organism>
<keyword evidence="2" id="KW-0614">Plasmid</keyword>
<evidence type="ECO:0000256" key="1">
    <source>
        <dbReference type="SAM" id="MobiDB-lite"/>
    </source>
</evidence>
<feature type="region of interest" description="Disordered" evidence="1">
    <location>
        <begin position="260"/>
        <end position="282"/>
    </location>
</feature>
<gene>
    <name evidence="2" type="ordered locus">VVP08</name>
</gene>
<proteinExistence type="predicted"/>
<accession>Q7MBN5</accession>
<dbReference type="Proteomes" id="UP000002675">
    <property type="component" value="Plasmid pYJ016"/>
</dbReference>
<sequence>MMAHPLRALNATMSIQKRCQRMKPNWPSSLKPSLLAAITLASFTSSKTKATKRWCLPQRSSTAIQLVQPRSMPTTWHQDKPRRSISLLEEVPPMFDKQRHRFEGFKKRFFKDTDGDFEEGGEVNAATQKRNRSITFVALTVVSVIAFAVWRFTLPAEPQEAQHETVGFGAIVTDDFTDKDNQSALTFQQDKINQLEQSLIKFEGSLNRFGESLQSELENIKTTSKRNQESQLAGLEQQMQQKLDEIEALKAQLETQLTESLNAQSHQSTANSAQGDTFGQYRLPPRASIDNNVDTSNINEFTYQRQDDVAFSGDAFDSFEFHWQASIDEKKSRRTTDNYVPTGTFVTAVVTGGADANAGVSGQGDTSPIVFQTVNQGILPNGKKSKLDNCTITGAVYGEISSSRGVARTNRMSCIQDNGDILDIPVNATVFNFGRNGIRGTTILKNGKIVQMAGIAGILEGLGDAGKALAQTTTPTALGPSQSVDADKVGLSLLGGATESVGSKLADYYIKLAELYHPIVEVNPGAVVNIVFLEGFPLDPLLAEEYETRIQAQREQVSSTNQILDVITNAPALPQVNQTAPINPLAQKLTQQGLNSVGFGREE</sequence>
<dbReference type="AlphaFoldDB" id="Q7MBN5"/>
<dbReference type="KEGG" id="vvy:VVP08"/>
<feature type="compositionally biased region" description="Polar residues" evidence="1">
    <location>
        <begin position="260"/>
        <end position="277"/>
    </location>
</feature>
<dbReference type="Pfam" id="PF03743">
    <property type="entry name" value="TrbI"/>
    <property type="match status" value="1"/>
</dbReference>
<evidence type="ECO:0000313" key="2">
    <source>
        <dbReference type="EMBL" id="BAC97731.1"/>
    </source>
</evidence>
<reference evidence="2 3" key="1">
    <citation type="journal article" date="2003" name="Genome Res.">
        <title>Comparative genome analysis of Vibrio vulnificus, a marine pathogen.</title>
        <authorList>
            <person name="Chen C.Y."/>
            <person name="Wu K.M."/>
            <person name="Chang Y.C."/>
            <person name="Chang C.H."/>
            <person name="Tsai H.C."/>
            <person name="Liao T.L."/>
            <person name="Liu Y.M."/>
            <person name="Chen H.J."/>
            <person name="Shen A.B."/>
            <person name="Li J.C."/>
            <person name="Su T.L."/>
            <person name="Shao C.P."/>
            <person name="Lee C.T."/>
            <person name="Hor L.I."/>
            <person name="Tsai S.F."/>
        </authorList>
    </citation>
    <scope>NUCLEOTIDE SEQUENCE [LARGE SCALE GENOMIC DNA]</scope>
    <source>
        <strain evidence="2 3">YJ016</strain>
        <plasmid evidence="2">pYJ016</plasmid>
    </source>
</reference>
<dbReference type="InterPro" id="IPR005498">
    <property type="entry name" value="T4SS_VirB10/TraB/TrbI"/>
</dbReference>
<dbReference type="EMBL" id="AP005352">
    <property type="protein sequence ID" value="BAC97731.1"/>
    <property type="molecule type" value="Genomic_DNA"/>
</dbReference>
<protein>
    <submittedName>
        <fullName evidence="2">Putative conjugative transfer protein TraB</fullName>
    </submittedName>
</protein>
<geneLocation type="plasmid" evidence="2 3">
    <name>pYJ016</name>
</geneLocation>
<evidence type="ECO:0000313" key="3">
    <source>
        <dbReference type="Proteomes" id="UP000002675"/>
    </source>
</evidence>
<dbReference type="HOGENOM" id="CLU_541772_0_0_6"/>
<name>Q7MBN5_VIBVY</name>